<evidence type="ECO:0000313" key="2">
    <source>
        <dbReference type="EMBL" id="QBE99587.1"/>
    </source>
</evidence>
<dbReference type="KEGG" id="bpro:PMF13cell1_05164"/>
<evidence type="ECO:0000259" key="1">
    <source>
        <dbReference type="Pfam" id="PF01966"/>
    </source>
</evidence>
<protein>
    <recommendedName>
        <fullName evidence="1">HD domain-containing protein</fullName>
    </recommendedName>
</protein>
<accession>A0A4P6M7P9</accession>
<gene>
    <name evidence="2" type="ORF">PMF13cell1_05164</name>
</gene>
<dbReference type="InterPro" id="IPR006674">
    <property type="entry name" value="HD_domain"/>
</dbReference>
<dbReference type="RefSeq" id="WP_130182599.1">
    <property type="nucleotide sequence ID" value="NZ_CP035945.1"/>
</dbReference>
<dbReference type="SUPFAM" id="SSF109604">
    <property type="entry name" value="HD-domain/PDEase-like"/>
    <property type="match status" value="1"/>
</dbReference>
<evidence type="ECO:0000313" key="3">
    <source>
        <dbReference type="Proteomes" id="UP000289794"/>
    </source>
</evidence>
<proteinExistence type="predicted"/>
<dbReference type="InterPro" id="IPR003607">
    <property type="entry name" value="HD/PDEase_dom"/>
</dbReference>
<dbReference type="AlphaFoldDB" id="A0A4P6M7P9"/>
<dbReference type="CDD" id="cd00077">
    <property type="entry name" value="HDc"/>
    <property type="match status" value="1"/>
</dbReference>
<name>A0A4P6M7P9_9FIRM</name>
<dbReference type="EMBL" id="CP035945">
    <property type="protein sequence ID" value="QBE99587.1"/>
    <property type="molecule type" value="Genomic_DNA"/>
</dbReference>
<organism evidence="2 3">
    <name type="scientific">Blautia producta</name>
    <dbReference type="NCBI Taxonomy" id="33035"/>
    <lineage>
        <taxon>Bacteria</taxon>
        <taxon>Bacillati</taxon>
        <taxon>Bacillota</taxon>
        <taxon>Clostridia</taxon>
        <taxon>Lachnospirales</taxon>
        <taxon>Lachnospiraceae</taxon>
        <taxon>Blautia</taxon>
    </lineage>
</organism>
<reference evidence="2 3" key="1">
    <citation type="submission" date="2019-01" db="EMBL/GenBank/DDBJ databases">
        <title>PMF-metabolizing Aryl O-demethylase.</title>
        <authorList>
            <person name="Kim M."/>
        </authorList>
    </citation>
    <scope>NUCLEOTIDE SEQUENCE [LARGE SCALE GENOMIC DNA]</scope>
    <source>
        <strain evidence="2 3">PMF1</strain>
    </source>
</reference>
<dbReference type="Proteomes" id="UP000289794">
    <property type="component" value="Chromosome"/>
</dbReference>
<feature type="domain" description="HD" evidence="1">
    <location>
        <begin position="21"/>
        <end position="123"/>
    </location>
</feature>
<dbReference type="Pfam" id="PF01966">
    <property type="entry name" value="HD"/>
    <property type="match status" value="1"/>
</dbReference>
<dbReference type="Gene3D" id="1.10.3210.10">
    <property type="entry name" value="Hypothetical protein af1432"/>
    <property type="match status" value="1"/>
</dbReference>
<sequence>MNKYNKLYLAMTDFFAGDVKRIQHFVKVHSFAKIIGEEEGLDGKTQEILEAAALVHDIGIKPAEEKYGRSEGKLQEQEGPAIAEKMLHELEFAEDVTKRVAWLVAHHHTYSHIEAPDHQILVEADFLVNFYEGDMKEETIRKTVEKIFKTKTGKSLAEDMYFRRPVKLSDTWAEEALQDLEDFIEEQGVYIRQ</sequence>